<evidence type="ECO:0000256" key="3">
    <source>
        <dbReference type="ARBA" id="ARBA00022679"/>
    </source>
</evidence>
<evidence type="ECO:0000313" key="9">
    <source>
        <dbReference type="EMBL" id="NYE95953.1"/>
    </source>
</evidence>
<dbReference type="RefSeq" id="WP_179389671.1">
    <property type="nucleotide sequence ID" value="NZ_JACBYQ010000002.1"/>
</dbReference>
<dbReference type="EMBL" id="JACBYQ010000002">
    <property type="protein sequence ID" value="NYE95953.1"/>
    <property type="molecule type" value="Genomic_DNA"/>
</dbReference>
<name>A0A7Y9LUN9_9MICC</name>
<feature type="transmembrane region" description="Helical" evidence="8">
    <location>
        <begin position="172"/>
        <end position="201"/>
    </location>
</feature>
<evidence type="ECO:0000256" key="7">
    <source>
        <dbReference type="ARBA" id="ARBA00024033"/>
    </source>
</evidence>
<feature type="transmembrane region" description="Helical" evidence="8">
    <location>
        <begin position="411"/>
        <end position="430"/>
    </location>
</feature>
<feature type="transmembrane region" description="Helical" evidence="8">
    <location>
        <begin position="376"/>
        <end position="399"/>
    </location>
</feature>
<comment type="caution">
    <text evidence="9">The sequence shown here is derived from an EMBL/GenBank/DDBJ whole genome shotgun (WGS) entry which is preliminary data.</text>
</comment>
<evidence type="ECO:0000256" key="1">
    <source>
        <dbReference type="ARBA" id="ARBA00004651"/>
    </source>
</evidence>
<feature type="transmembrane region" description="Helical" evidence="8">
    <location>
        <begin position="137"/>
        <end position="160"/>
    </location>
</feature>
<dbReference type="AlphaFoldDB" id="A0A7Y9LUN9"/>
<dbReference type="InterPro" id="IPR018584">
    <property type="entry name" value="GT87"/>
</dbReference>
<evidence type="ECO:0000256" key="6">
    <source>
        <dbReference type="ARBA" id="ARBA00023136"/>
    </source>
</evidence>
<reference evidence="9 10" key="1">
    <citation type="submission" date="2020-07" db="EMBL/GenBank/DDBJ databases">
        <title>Sequencing the genomes of 1000 actinobacteria strains.</title>
        <authorList>
            <person name="Klenk H.-P."/>
        </authorList>
    </citation>
    <scope>NUCLEOTIDE SEQUENCE [LARGE SCALE GENOMIC DNA]</scope>
    <source>
        <strain evidence="9 10">DSM 102047</strain>
    </source>
</reference>
<keyword evidence="10" id="KW-1185">Reference proteome</keyword>
<evidence type="ECO:0000256" key="5">
    <source>
        <dbReference type="ARBA" id="ARBA00022989"/>
    </source>
</evidence>
<dbReference type="GO" id="GO:0016758">
    <property type="term" value="F:hexosyltransferase activity"/>
    <property type="evidence" value="ECO:0007669"/>
    <property type="project" value="InterPro"/>
</dbReference>
<evidence type="ECO:0008006" key="11">
    <source>
        <dbReference type="Google" id="ProtNLM"/>
    </source>
</evidence>
<feature type="transmembrane region" description="Helical" evidence="8">
    <location>
        <begin position="308"/>
        <end position="329"/>
    </location>
</feature>
<accession>A0A7Y9LUN9</accession>
<keyword evidence="6 8" id="KW-0472">Membrane</keyword>
<dbReference type="Proteomes" id="UP000521748">
    <property type="component" value="Unassembled WGS sequence"/>
</dbReference>
<keyword evidence="5 8" id="KW-1133">Transmembrane helix</keyword>
<organism evidence="9 10">
    <name type="scientific">Psychromicrobium silvestre</name>
    <dbReference type="NCBI Taxonomy" id="1645614"/>
    <lineage>
        <taxon>Bacteria</taxon>
        <taxon>Bacillati</taxon>
        <taxon>Actinomycetota</taxon>
        <taxon>Actinomycetes</taxon>
        <taxon>Micrococcales</taxon>
        <taxon>Micrococcaceae</taxon>
        <taxon>Psychromicrobium</taxon>
    </lineage>
</organism>
<keyword evidence="4 8" id="KW-0812">Transmembrane</keyword>
<comment type="subcellular location">
    <subcellularLocation>
        <location evidence="1">Cell membrane</location>
        <topology evidence="1">Multi-pass membrane protein</topology>
    </subcellularLocation>
</comment>
<feature type="transmembrane region" description="Helical" evidence="8">
    <location>
        <begin position="207"/>
        <end position="234"/>
    </location>
</feature>
<feature type="transmembrane region" description="Helical" evidence="8">
    <location>
        <begin position="43"/>
        <end position="65"/>
    </location>
</feature>
<sequence>MQLSRTPPPIVVPSRSDQFLQKNTELIGGPLGKRTQPGRTRTGFFSVERVLLLLVLLAGVLALLFKDHCRQVGWLTPDQYSTTCYSAIPAAFQDDSLGRLFPYFSPGVSFDYLPLGGLIAGITAWLSGFGGTGGTRLLGFFDLNALLLVIAWMFGTIALARSTRRRPWDAAIFACSPLLLFTAFSSWDLWAAALAAVGLFLLSRRRLAGAGIALGLASCVQPYVALILLAILLVSIRRRQLLSLLPVWLGFVASFAALNLPPLMLNPASWRGYWSRAWTEEASTGSIYGAITALAGRLGGPGFTALDAFWVSMALLVFGIIAAVLLCFGAQQTPRIGSLAFLLVAWFILVDKQAAPEHLLWLLPLFALARPRWRGVLIWQVFGVLWYLAELLYLGVVLGDNNSQHGIDLPYYILALLLSGAATLIMMGFVCRDVFRPRHDLLRRGGIDDPLLDWRLRTDESSLARPAAHLA</sequence>
<keyword evidence="3" id="KW-0808">Transferase</keyword>
<dbReference type="Pfam" id="PF09594">
    <property type="entry name" value="GT87"/>
    <property type="match status" value="1"/>
</dbReference>
<evidence type="ECO:0000256" key="4">
    <source>
        <dbReference type="ARBA" id="ARBA00022692"/>
    </source>
</evidence>
<evidence type="ECO:0000313" key="10">
    <source>
        <dbReference type="Proteomes" id="UP000521748"/>
    </source>
</evidence>
<comment type="similarity">
    <text evidence="7">Belongs to the glycosyltransferase 87 family.</text>
</comment>
<keyword evidence="2" id="KW-1003">Cell membrane</keyword>
<protein>
    <recommendedName>
        <fullName evidence="11">DUF2029 domain-containing protein</fullName>
    </recommendedName>
</protein>
<proteinExistence type="inferred from homology"/>
<feature type="transmembrane region" description="Helical" evidence="8">
    <location>
        <begin position="241"/>
        <end position="260"/>
    </location>
</feature>
<gene>
    <name evidence="9" type="ORF">FHU41_002203</name>
</gene>
<evidence type="ECO:0000256" key="2">
    <source>
        <dbReference type="ARBA" id="ARBA00022475"/>
    </source>
</evidence>
<evidence type="ECO:0000256" key="8">
    <source>
        <dbReference type="SAM" id="Phobius"/>
    </source>
</evidence>
<dbReference type="GO" id="GO:0005886">
    <property type="term" value="C:plasma membrane"/>
    <property type="evidence" value="ECO:0007669"/>
    <property type="project" value="UniProtKB-SubCell"/>
</dbReference>